<accession>A0A6A4AMV5</accession>
<feature type="signal peptide" evidence="1">
    <location>
        <begin position="1"/>
        <end position="34"/>
    </location>
</feature>
<protein>
    <recommendedName>
        <fullName evidence="4">RxLR effector protein</fullName>
    </recommendedName>
</protein>
<dbReference type="Proteomes" id="UP000437068">
    <property type="component" value="Unassembled WGS sequence"/>
</dbReference>
<proteinExistence type="predicted"/>
<sequence length="60" mass="6212">MHIHTGRSDPSPSTVKILASLTVLVATLGPWVNAKEGKEAAVCTDTTSDVNQSCSLQGTS</sequence>
<dbReference type="AlphaFoldDB" id="A0A6A4AMV5"/>
<dbReference type="EMBL" id="QXGE01011047">
    <property type="protein sequence ID" value="KAE9259219.1"/>
    <property type="molecule type" value="Genomic_DNA"/>
</dbReference>
<feature type="chain" id="PRO_5025648742" description="RxLR effector protein" evidence="1">
    <location>
        <begin position="35"/>
        <end position="60"/>
    </location>
</feature>
<evidence type="ECO:0000313" key="3">
    <source>
        <dbReference type="Proteomes" id="UP000437068"/>
    </source>
</evidence>
<comment type="caution">
    <text evidence="2">The sequence shown here is derived from an EMBL/GenBank/DDBJ whole genome shotgun (WGS) entry which is preliminary data.</text>
</comment>
<evidence type="ECO:0000313" key="2">
    <source>
        <dbReference type="EMBL" id="KAE9259219.1"/>
    </source>
</evidence>
<reference evidence="2 3" key="1">
    <citation type="submission" date="2018-08" db="EMBL/GenBank/DDBJ databases">
        <title>Genomic investigation of the strawberry pathogen Phytophthora fragariae indicates pathogenicity is determined by transcriptional variation in three key races.</title>
        <authorList>
            <person name="Adams T.M."/>
            <person name="Armitage A.D."/>
            <person name="Sobczyk M.K."/>
            <person name="Bates H.J."/>
            <person name="Dunwell J.M."/>
            <person name="Nellist C.F."/>
            <person name="Harrison R.J."/>
        </authorList>
    </citation>
    <scope>NUCLEOTIDE SEQUENCE [LARGE SCALE GENOMIC DNA]</scope>
    <source>
        <strain evidence="2 3">A4</strain>
    </source>
</reference>
<evidence type="ECO:0000256" key="1">
    <source>
        <dbReference type="SAM" id="SignalP"/>
    </source>
</evidence>
<organism evidence="2 3">
    <name type="scientific">Phytophthora fragariae</name>
    <dbReference type="NCBI Taxonomy" id="53985"/>
    <lineage>
        <taxon>Eukaryota</taxon>
        <taxon>Sar</taxon>
        <taxon>Stramenopiles</taxon>
        <taxon>Oomycota</taxon>
        <taxon>Peronosporomycetes</taxon>
        <taxon>Peronosporales</taxon>
        <taxon>Peronosporaceae</taxon>
        <taxon>Phytophthora</taxon>
    </lineage>
</organism>
<evidence type="ECO:0008006" key="4">
    <source>
        <dbReference type="Google" id="ProtNLM"/>
    </source>
</evidence>
<keyword evidence="1" id="KW-0732">Signal</keyword>
<gene>
    <name evidence="2" type="ORF">PF001_g33102</name>
</gene>
<name>A0A6A4AMV5_9STRA</name>